<accession>A0A6V7V5L4</accession>
<dbReference type="EMBL" id="CAJEWN010000165">
    <property type="protein sequence ID" value="CAD2170228.1"/>
    <property type="molecule type" value="Genomic_DNA"/>
</dbReference>
<dbReference type="OrthoDB" id="5906794at2759"/>
<comment type="caution">
    <text evidence="1">The sequence shown here is derived from an EMBL/GenBank/DDBJ whole genome shotgun (WGS) entry which is preliminary data.</text>
</comment>
<reference evidence="1 2" key="1">
    <citation type="submission" date="2020-08" db="EMBL/GenBank/DDBJ databases">
        <authorList>
            <person name="Koutsovoulos G."/>
            <person name="Danchin GJ E."/>
        </authorList>
    </citation>
    <scope>NUCLEOTIDE SEQUENCE [LARGE SCALE GENOMIC DNA]</scope>
</reference>
<dbReference type="AlphaFoldDB" id="A0A6V7V5L4"/>
<protein>
    <submittedName>
        <fullName evidence="1">Uncharacterized protein</fullName>
    </submittedName>
</protein>
<dbReference type="Proteomes" id="UP000580250">
    <property type="component" value="Unassembled WGS sequence"/>
</dbReference>
<evidence type="ECO:0000313" key="1">
    <source>
        <dbReference type="EMBL" id="CAD2170228.1"/>
    </source>
</evidence>
<sequence length="200" mass="24102">MSALLEKESQKYTKNKTKHPPYYYTDFASKLKEASRKMLKISSIDFLYEKENKKFNLIYKMILERKNEESIYKNIEDEDVKKSKYFEIFYKNNIIKEFFKNWECTKYWGLAKKRLEKERKENNRGNSKKKNLKGFEGLDKDYYISSCEEMEKATNYLFAYLDAVNYLEGNLPDEKENESKLKFFINRGLNSTFVAIRTIN</sequence>
<name>A0A6V7V5L4_MELEN</name>
<gene>
    <name evidence="1" type="ORF">MENT_LOCUS21618</name>
</gene>
<proteinExistence type="predicted"/>
<organism evidence="1 2">
    <name type="scientific">Meloidogyne enterolobii</name>
    <name type="common">Root-knot nematode worm</name>
    <name type="synonym">Meloidogyne mayaguensis</name>
    <dbReference type="NCBI Taxonomy" id="390850"/>
    <lineage>
        <taxon>Eukaryota</taxon>
        <taxon>Metazoa</taxon>
        <taxon>Ecdysozoa</taxon>
        <taxon>Nematoda</taxon>
        <taxon>Chromadorea</taxon>
        <taxon>Rhabditida</taxon>
        <taxon>Tylenchina</taxon>
        <taxon>Tylenchomorpha</taxon>
        <taxon>Tylenchoidea</taxon>
        <taxon>Meloidogynidae</taxon>
        <taxon>Meloidogyninae</taxon>
        <taxon>Meloidogyne</taxon>
    </lineage>
</organism>
<evidence type="ECO:0000313" key="2">
    <source>
        <dbReference type="Proteomes" id="UP000580250"/>
    </source>
</evidence>